<protein>
    <submittedName>
        <fullName evidence="1">Uncharacterized protein</fullName>
    </submittedName>
</protein>
<dbReference type="Proteomes" id="UP000594263">
    <property type="component" value="Unplaced"/>
</dbReference>
<proteinExistence type="predicted"/>
<name>A0A7N0UZY5_KALFE</name>
<dbReference type="EnsemblPlants" id="Kaladp0095s0240.1.v1.1">
    <property type="protein sequence ID" value="Kaladp0095s0240.1.v1.1.CDS.1"/>
    <property type="gene ID" value="Kaladp0095s0240.v1.1"/>
</dbReference>
<sequence length="77" mass="8802">MYTPLGVTCFPLCWISPVNKCNACSSFKSQQAGGLAITGNSNQKFVIRLKMTRYMVRTKWSKRVKWYVTRQTCTPSC</sequence>
<accession>A0A7N0UZY5</accession>
<dbReference type="Gramene" id="Kaladp0095s0240.1.v1.1">
    <property type="protein sequence ID" value="Kaladp0095s0240.1.v1.1.CDS.1"/>
    <property type="gene ID" value="Kaladp0095s0240.v1.1"/>
</dbReference>
<reference evidence="1" key="1">
    <citation type="submission" date="2021-01" db="UniProtKB">
        <authorList>
            <consortium name="EnsemblPlants"/>
        </authorList>
    </citation>
    <scope>IDENTIFICATION</scope>
</reference>
<dbReference type="AlphaFoldDB" id="A0A7N0UZY5"/>
<keyword evidence="2" id="KW-1185">Reference proteome</keyword>
<evidence type="ECO:0000313" key="2">
    <source>
        <dbReference type="Proteomes" id="UP000594263"/>
    </source>
</evidence>
<evidence type="ECO:0000313" key="1">
    <source>
        <dbReference type="EnsemblPlants" id="Kaladp0095s0240.1.v1.1.CDS.1"/>
    </source>
</evidence>
<organism evidence="1 2">
    <name type="scientific">Kalanchoe fedtschenkoi</name>
    <name type="common">Lavender scallops</name>
    <name type="synonym">South American air plant</name>
    <dbReference type="NCBI Taxonomy" id="63787"/>
    <lineage>
        <taxon>Eukaryota</taxon>
        <taxon>Viridiplantae</taxon>
        <taxon>Streptophyta</taxon>
        <taxon>Embryophyta</taxon>
        <taxon>Tracheophyta</taxon>
        <taxon>Spermatophyta</taxon>
        <taxon>Magnoliopsida</taxon>
        <taxon>eudicotyledons</taxon>
        <taxon>Gunneridae</taxon>
        <taxon>Pentapetalae</taxon>
        <taxon>Saxifragales</taxon>
        <taxon>Crassulaceae</taxon>
        <taxon>Kalanchoe</taxon>
    </lineage>
</organism>